<dbReference type="SMART" id="SM00100">
    <property type="entry name" value="cNMP"/>
    <property type="match status" value="1"/>
</dbReference>
<dbReference type="Pfam" id="PF00027">
    <property type="entry name" value="cNMP_binding"/>
    <property type="match status" value="1"/>
</dbReference>
<dbReference type="GO" id="GO:0005829">
    <property type="term" value="C:cytosol"/>
    <property type="evidence" value="ECO:0007669"/>
    <property type="project" value="TreeGrafter"/>
</dbReference>
<evidence type="ECO:0000313" key="2">
    <source>
        <dbReference type="EMBL" id="SON55385.1"/>
    </source>
</evidence>
<dbReference type="Gene3D" id="2.60.120.10">
    <property type="entry name" value="Jelly Rolls"/>
    <property type="match status" value="1"/>
</dbReference>
<reference evidence="3" key="1">
    <citation type="submission" date="2017-09" db="EMBL/GenBank/DDBJ databases">
        <title>Genome sequence of Nannocystis excedens DSM 71.</title>
        <authorList>
            <person name="Blom J."/>
        </authorList>
    </citation>
    <scope>NUCLEOTIDE SEQUENCE [LARGE SCALE GENOMIC DNA]</scope>
    <source>
        <strain evidence="3">type strain: E19</strain>
    </source>
</reference>
<accession>A0A2C9D778</accession>
<dbReference type="PANTHER" id="PTHR24567:SF26">
    <property type="entry name" value="REGULATORY PROTEIN YEIL"/>
    <property type="match status" value="1"/>
</dbReference>
<protein>
    <submittedName>
        <fullName evidence="2">Anaerobic regulatory protein</fullName>
    </submittedName>
</protein>
<name>A0A2C9D778_9HYPH</name>
<dbReference type="InterPro" id="IPR018490">
    <property type="entry name" value="cNMP-bd_dom_sf"/>
</dbReference>
<dbReference type="InterPro" id="IPR050397">
    <property type="entry name" value="Env_Response_Regulators"/>
</dbReference>
<keyword evidence="3" id="KW-1185">Reference proteome</keyword>
<dbReference type="InterPro" id="IPR000595">
    <property type="entry name" value="cNMP-bd_dom"/>
</dbReference>
<dbReference type="PANTHER" id="PTHR24567">
    <property type="entry name" value="CRP FAMILY TRANSCRIPTIONAL REGULATORY PROTEIN"/>
    <property type="match status" value="1"/>
</dbReference>
<dbReference type="SUPFAM" id="SSF51206">
    <property type="entry name" value="cAMP-binding domain-like"/>
    <property type="match status" value="1"/>
</dbReference>
<dbReference type="PROSITE" id="PS50042">
    <property type="entry name" value="CNMP_BINDING_3"/>
    <property type="match status" value="1"/>
</dbReference>
<organism evidence="2 3">
    <name type="scientific">Hartmannibacter diazotrophicus</name>
    <dbReference type="NCBI Taxonomy" id="1482074"/>
    <lineage>
        <taxon>Bacteria</taxon>
        <taxon>Pseudomonadati</taxon>
        <taxon>Pseudomonadota</taxon>
        <taxon>Alphaproteobacteria</taxon>
        <taxon>Hyphomicrobiales</taxon>
        <taxon>Pleomorphomonadaceae</taxon>
        <taxon>Hartmannibacter</taxon>
    </lineage>
</organism>
<dbReference type="GO" id="GO:0003700">
    <property type="term" value="F:DNA-binding transcription factor activity"/>
    <property type="evidence" value="ECO:0007669"/>
    <property type="project" value="TreeGrafter"/>
</dbReference>
<dbReference type="CDD" id="cd00038">
    <property type="entry name" value="CAP_ED"/>
    <property type="match status" value="1"/>
</dbReference>
<sequence>MIAIMYADLIDLLGSERSVVHSLKEGMYLFHRGDPVRRLYLVEQGAIHLVRHQADGRGLVLQQASAGDIVAEASIFSDEYHCDGIALTDVTIRTIEKTHFLEYFSSNPQFALSWAKRLAAKVQEARLRGEILSLKTVRERLDAWLDWYGTLPPKGEWRELASAIAVSPEALYREISRRRGNGPAGS</sequence>
<dbReference type="Proteomes" id="UP000223606">
    <property type="component" value="Chromosome 1"/>
</dbReference>
<dbReference type="KEGG" id="hdi:HDIA_1844"/>
<dbReference type="InterPro" id="IPR014710">
    <property type="entry name" value="RmlC-like_jellyroll"/>
</dbReference>
<dbReference type="EMBL" id="LT960614">
    <property type="protein sequence ID" value="SON55385.1"/>
    <property type="molecule type" value="Genomic_DNA"/>
</dbReference>
<evidence type="ECO:0000313" key="3">
    <source>
        <dbReference type="Proteomes" id="UP000223606"/>
    </source>
</evidence>
<evidence type="ECO:0000259" key="1">
    <source>
        <dbReference type="PROSITE" id="PS50042"/>
    </source>
</evidence>
<gene>
    <name evidence="2" type="primary">fnr</name>
    <name evidence="2" type="ORF">HDIA_1844</name>
</gene>
<dbReference type="AlphaFoldDB" id="A0A2C9D778"/>
<feature type="domain" description="Cyclic nucleotide-binding" evidence="1">
    <location>
        <begin position="1"/>
        <end position="100"/>
    </location>
</feature>
<proteinExistence type="predicted"/>